<dbReference type="GO" id="GO:0046872">
    <property type="term" value="F:metal ion binding"/>
    <property type="evidence" value="ECO:0007669"/>
    <property type="project" value="UniProtKB-KW"/>
</dbReference>
<dbReference type="OrthoDB" id="5428259at2759"/>
<comment type="function">
    <text evidence="11">Catalyzes the transfer of a geranylgeranyl moiety from geranylgeranyl diphosphate to both cysteines of proteins with the C-terminal sequence -XXCC, -XCXC and -CCXX.</text>
</comment>
<evidence type="ECO:0000256" key="10">
    <source>
        <dbReference type="ARBA" id="ARBA00069127"/>
    </source>
</evidence>
<keyword evidence="7" id="KW-0677">Repeat</keyword>
<evidence type="ECO:0000256" key="7">
    <source>
        <dbReference type="ARBA" id="ARBA00022737"/>
    </source>
</evidence>
<dbReference type="PANTHER" id="PTHR11774:SF11">
    <property type="entry name" value="GERANYLGERANYL TRANSFERASE TYPE-2 SUBUNIT BETA"/>
    <property type="match status" value="1"/>
</dbReference>
<sequence>MPAPKTQEPILSPYYQLNGPSQQIKVKYQHPILPMLLAKGKHIEYIKSLDTKTEDLTYYLTEHLRLNGTYWGLTALCLLDAKDTFNKSDIVKFVMSCHNKDGGFGSFPGHDSHLLSTLSALQILLIYDSLESIPCVDKLVQFIECLQLPNGAFQGDRFGEIDTRFVYTAVQSLAILGRLSMKVVQGAVEFISKCKNFDGGYGSVPGAESHSAQVFTCVGTLAILNRLDLVDSELTGWWLSERQLPEGGLNGRAGKLPDVCYSWWVLSSLDIIGKLKWIDFAKLESFILESQDLQNGGISDRPDNMVDVFHTLFGIAGLSLMGYEGLVAVDPVYCLPCDVSAKIRKWPYTE</sequence>
<gene>
    <name evidence="13" type="ORF">WICPIJ_005300</name>
</gene>
<comment type="catalytic activity">
    <reaction evidence="9 11">
        <text>geranylgeranyl diphosphate + L-cysteinyl-[protein] = S-geranylgeranyl-L-cysteinyl-[protein] + diphosphate</text>
        <dbReference type="Rhea" id="RHEA:21240"/>
        <dbReference type="Rhea" id="RHEA-COMP:10131"/>
        <dbReference type="Rhea" id="RHEA-COMP:11537"/>
        <dbReference type="ChEBI" id="CHEBI:29950"/>
        <dbReference type="ChEBI" id="CHEBI:33019"/>
        <dbReference type="ChEBI" id="CHEBI:57533"/>
        <dbReference type="ChEBI" id="CHEBI:86021"/>
        <dbReference type="EC" id="2.5.1.60"/>
    </reaction>
</comment>
<dbReference type="GO" id="GO:0072657">
    <property type="term" value="P:protein localization to membrane"/>
    <property type="evidence" value="ECO:0007669"/>
    <property type="project" value="UniProtKB-ARBA"/>
</dbReference>
<evidence type="ECO:0000313" key="13">
    <source>
        <dbReference type="EMBL" id="KAH3683739.1"/>
    </source>
</evidence>
<dbReference type="GO" id="GO:0005968">
    <property type="term" value="C:Rab-protein geranylgeranyltransferase complex"/>
    <property type="evidence" value="ECO:0007669"/>
    <property type="project" value="UniProtKB-UniRule"/>
</dbReference>
<evidence type="ECO:0000256" key="9">
    <source>
        <dbReference type="ARBA" id="ARBA00047658"/>
    </source>
</evidence>
<evidence type="ECO:0000259" key="12">
    <source>
        <dbReference type="Pfam" id="PF00432"/>
    </source>
</evidence>
<evidence type="ECO:0000256" key="4">
    <source>
        <dbReference type="ARBA" id="ARBA00022602"/>
    </source>
</evidence>
<dbReference type="SUPFAM" id="SSF48239">
    <property type="entry name" value="Terpenoid cyclases/Protein prenyltransferases"/>
    <property type="match status" value="1"/>
</dbReference>
<reference evidence="13" key="1">
    <citation type="journal article" date="2021" name="Open Biol.">
        <title>Shared evolutionary footprints suggest mitochondrial oxidative damage underlies multiple complex I losses in fungi.</title>
        <authorList>
            <person name="Schikora-Tamarit M.A."/>
            <person name="Marcet-Houben M."/>
            <person name="Nosek J."/>
            <person name="Gabaldon T."/>
        </authorList>
    </citation>
    <scope>NUCLEOTIDE SEQUENCE</scope>
    <source>
        <strain evidence="13">CBS2887</strain>
    </source>
</reference>
<dbReference type="Pfam" id="PF00432">
    <property type="entry name" value="Prenyltrans"/>
    <property type="match status" value="1"/>
</dbReference>
<evidence type="ECO:0000256" key="2">
    <source>
        <dbReference type="ARBA" id="ARBA00011355"/>
    </source>
</evidence>
<dbReference type="Proteomes" id="UP000774326">
    <property type="component" value="Unassembled WGS sequence"/>
</dbReference>
<dbReference type="Gene3D" id="1.50.10.20">
    <property type="match status" value="1"/>
</dbReference>
<name>A0A9P8Q6F1_WICPI</name>
<dbReference type="EC" id="2.5.1.60" evidence="3 11"/>
<evidence type="ECO:0000256" key="1">
    <source>
        <dbReference type="ARBA" id="ARBA00010497"/>
    </source>
</evidence>
<evidence type="ECO:0000256" key="5">
    <source>
        <dbReference type="ARBA" id="ARBA00022679"/>
    </source>
</evidence>
<dbReference type="AlphaFoldDB" id="A0A9P8Q6F1"/>
<dbReference type="PANTHER" id="PTHR11774">
    <property type="entry name" value="GERANYLGERANYL TRANSFERASE TYPE BETA SUBUNIT"/>
    <property type="match status" value="1"/>
</dbReference>
<comment type="caution">
    <text evidence="13">The sequence shown here is derived from an EMBL/GenBank/DDBJ whole genome shotgun (WGS) entry which is preliminary data.</text>
</comment>
<protein>
    <recommendedName>
        <fullName evidence="10 11">Geranylgeranyl transferase type-2 subunit beta</fullName>
        <ecNumber evidence="3 11">2.5.1.60</ecNumber>
    </recommendedName>
</protein>
<feature type="domain" description="Prenyltransferase alpha-alpha toroid" evidence="12">
    <location>
        <begin position="37"/>
        <end position="335"/>
    </location>
</feature>
<dbReference type="FunFam" id="1.50.10.20:FF:000012">
    <property type="entry name" value="Geranylgeranyl transferase type-2 subunit beta"/>
    <property type="match status" value="1"/>
</dbReference>
<keyword evidence="4 11" id="KW-0637">Prenyltransferase</keyword>
<dbReference type="InterPro" id="IPR026873">
    <property type="entry name" value="Ptb1"/>
</dbReference>
<keyword evidence="6 11" id="KW-0479">Metal-binding</keyword>
<proteinExistence type="inferred from homology"/>
<comment type="subunit">
    <text evidence="2">Heterodimer of an alpha and a beta subunit.</text>
</comment>
<keyword evidence="14" id="KW-1185">Reference proteome</keyword>
<organism evidence="13 14">
    <name type="scientific">Wickerhamomyces pijperi</name>
    <name type="common">Yeast</name>
    <name type="synonym">Pichia pijperi</name>
    <dbReference type="NCBI Taxonomy" id="599730"/>
    <lineage>
        <taxon>Eukaryota</taxon>
        <taxon>Fungi</taxon>
        <taxon>Dikarya</taxon>
        <taxon>Ascomycota</taxon>
        <taxon>Saccharomycotina</taxon>
        <taxon>Saccharomycetes</taxon>
        <taxon>Phaffomycetales</taxon>
        <taxon>Wickerhamomycetaceae</taxon>
        <taxon>Wickerhamomyces</taxon>
    </lineage>
</organism>
<comment type="similarity">
    <text evidence="1 11">Belongs to the protein prenyltransferase subunit beta family.</text>
</comment>
<dbReference type="InterPro" id="IPR045089">
    <property type="entry name" value="PGGT1B-like"/>
</dbReference>
<keyword evidence="8 11" id="KW-0862">Zinc</keyword>
<reference evidence="13" key="2">
    <citation type="submission" date="2021-01" db="EMBL/GenBank/DDBJ databases">
        <authorList>
            <person name="Schikora-Tamarit M.A."/>
        </authorList>
    </citation>
    <scope>NUCLEOTIDE SEQUENCE</scope>
    <source>
        <strain evidence="13">CBS2887</strain>
    </source>
</reference>
<accession>A0A9P8Q6F1</accession>
<evidence type="ECO:0000256" key="3">
    <source>
        <dbReference type="ARBA" id="ARBA00012656"/>
    </source>
</evidence>
<dbReference type="GO" id="GO:0004663">
    <property type="term" value="F:Rab geranylgeranyltransferase activity"/>
    <property type="evidence" value="ECO:0007669"/>
    <property type="project" value="UniProtKB-UniRule"/>
</dbReference>
<dbReference type="EMBL" id="JAEUBG010002973">
    <property type="protein sequence ID" value="KAH3683739.1"/>
    <property type="molecule type" value="Genomic_DNA"/>
</dbReference>
<evidence type="ECO:0000256" key="6">
    <source>
        <dbReference type="ARBA" id="ARBA00022723"/>
    </source>
</evidence>
<comment type="cofactor">
    <cofactor evidence="11">
        <name>Zn(2+)</name>
        <dbReference type="ChEBI" id="CHEBI:29105"/>
    </cofactor>
    <text evidence="11">Binds 1 zinc ion per subunit.</text>
</comment>
<dbReference type="InterPro" id="IPR001330">
    <property type="entry name" value="Prenyltrans"/>
</dbReference>
<evidence type="ECO:0000256" key="8">
    <source>
        <dbReference type="ARBA" id="ARBA00022833"/>
    </source>
</evidence>
<evidence type="ECO:0000256" key="11">
    <source>
        <dbReference type="RuleBase" id="RU365076"/>
    </source>
</evidence>
<evidence type="ECO:0000313" key="14">
    <source>
        <dbReference type="Proteomes" id="UP000774326"/>
    </source>
</evidence>
<dbReference type="CDD" id="cd02894">
    <property type="entry name" value="GGTase-II"/>
    <property type="match status" value="1"/>
</dbReference>
<dbReference type="InterPro" id="IPR008930">
    <property type="entry name" value="Terpenoid_cyclase/PrenylTrfase"/>
</dbReference>
<keyword evidence="5 11" id="KW-0808">Transferase</keyword>